<reference evidence="1" key="1">
    <citation type="submission" date="2025-08" db="UniProtKB">
        <authorList>
            <consortium name="Ensembl"/>
        </authorList>
    </citation>
    <scope>IDENTIFICATION</scope>
</reference>
<evidence type="ECO:0000313" key="2">
    <source>
        <dbReference type="Proteomes" id="UP000257200"/>
    </source>
</evidence>
<dbReference type="InParanoid" id="A0A3Q1HBU6"/>
<proteinExistence type="predicted"/>
<dbReference type="AlphaFoldDB" id="A0A3Q1HBU6"/>
<protein>
    <submittedName>
        <fullName evidence="1">Uncharacterized protein</fullName>
    </submittedName>
</protein>
<accession>A0A3Q1HBU6</accession>
<evidence type="ECO:0000313" key="1">
    <source>
        <dbReference type="Ensembl" id="ENSAPOP00000026235.1"/>
    </source>
</evidence>
<dbReference type="Proteomes" id="UP000257200">
    <property type="component" value="Unplaced"/>
</dbReference>
<keyword evidence="2" id="KW-1185">Reference proteome</keyword>
<sequence length="83" mass="9259">GDAWPEKQHIPTAVKKEALPLEISWSADHLDKETRTKNTKPTIKHGGVLRSSLGHFSLGGTGQRQLCEGRMNQVMYRIRSCSS</sequence>
<dbReference type="Ensembl" id="ENSAPOT00000004232.1">
    <property type="protein sequence ID" value="ENSAPOP00000026235.1"/>
    <property type="gene ID" value="ENSAPOG00000009892.1"/>
</dbReference>
<reference evidence="1" key="2">
    <citation type="submission" date="2025-09" db="UniProtKB">
        <authorList>
            <consortium name="Ensembl"/>
        </authorList>
    </citation>
    <scope>IDENTIFICATION</scope>
</reference>
<organism evidence="1 2">
    <name type="scientific">Acanthochromis polyacanthus</name>
    <name type="common">spiny chromis</name>
    <dbReference type="NCBI Taxonomy" id="80966"/>
    <lineage>
        <taxon>Eukaryota</taxon>
        <taxon>Metazoa</taxon>
        <taxon>Chordata</taxon>
        <taxon>Craniata</taxon>
        <taxon>Vertebrata</taxon>
        <taxon>Euteleostomi</taxon>
        <taxon>Actinopterygii</taxon>
        <taxon>Neopterygii</taxon>
        <taxon>Teleostei</taxon>
        <taxon>Neoteleostei</taxon>
        <taxon>Acanthomorphata</taxon>
        <taxon>Ovalentaria</taxon>
        <taxon>Pomacentridae</taxon>
        <taxon>Acanthochromis</taxon>
    </lineage>
</organism>
<name>A0A3Q1HBU6_9TELE</name>